<evidence type="ECO:0000313" key="3">
    <source>
        <dbReference type="Proteomes" id="UP000596661"/>
    </source>
</evidence>
<accession>A0A803QSW5</accession>
<dbReference type="EnsemblPlants" id="evm.model.ctgX97.1">
    <property type="protein sequence ID" value="cds.evm.model.ctgX97.1"/>
    <property type="gene ID" value="evm.TU.ctgX97.1"/>
</dbReference>
<reference evidence="2" key="1">
    <citation type="submission" date="2021-03" db="UniProtKB">
        <authorList>
            <consortium name="EnsemblPlants"/>
        </authorList>
    </citation>
    <scope>IDENTIFICATION</scope>
</reference>
<dbReference type="AlphaFoldDB" id="A0A803QSW5"/>
<sequence length="247" mass="27171">MARWGSLLGKEEKQLISAKSVRIGAKIQITRTRRLIIFSLKRRGIDWDIQQIQGQLYPAGGNWGAPPVATTSVWVCTVWKLCTTSCTCLTTVTMLPQHRVGISQTSQLNNLSRAVDMTIMDNKLRVGSAPSNPSYSYQNPHGSHGYDQSYSQHSNHDQNVLKSGPISDQPNPFVSSAYGPPPVASNYDGTSSSQTAHPGPTYNPQTDYQGTGRGCWHQAMISSMRFVEDSSEPLRVSDLRNGYPVAK</sequence>
<proteinExistence type="predicted"/>
<feature type="compositionally biased region" description="Polar residues" evidence="1">
    <location>
        <begin position="129"/>
        <end position="174"/>
    </location>
</feature>
<organism evidence="2 3">
    <name type="scientific">Cannabis sativa</name>
    <name type="common">Hemp</name>
    <name type="synonym">Marijuana</name>
    <dbReference type="NCBI Taxonomy" id="3483"/>
    <lineage>
        <taxon>Eukaryota</taxon>
        <taxon>Viridiplantae</taxon>
        <taxon>Streptophyta</taxon>
        <taxon>Embryophyta</taxon>
        <taxon>Tracheophyta</taxon>
        <taxon>Spermatophyta</taxon>
        <taxon>Magnoliopsida</taxon>
        <taxon>eudicotyledons</taxon>
        <taxon>Gunneridae</taxon>
        <taxon>Pentapetalae</taxon>
        <taxon>rosids</taxon>
        <taxon>fabids</taxon>
        <taxon>Rosales</taxon>
        <taxon>Cannabaceae</taxon>
        <taxon>Cannabis</taxon>
    </lineage>
</organism>
<dbReference type="Proteomes" id="UP000596661">
    <property type="component" value="Unassembled WGS sequence"/>
</dbReference>
<keyword evidence="3" id="KW-1185">Reference proteome</keyword>
<protein>
    <submittedName>
        <fullName evidence="2">Uncharacterized protein</fullName>
    </submittedName>
</protein>
<evidence type="ECO:0000313" key="2">
    <source>
        <dbReference type="EnsemblPlants" id="cds.evm.model.ctgX97.1"/>
    </source>
</evidence>
<name>A0A803QSW5_CANSA</name>
<feature type="compositionally biased region" description="Polar residues" evidence="1">
    <location>
        <begin position="187"/>
        <end position="209"/>
    </location>
</feature>
<dbReference type="Gramene" id="evm.model.ctgX97.1">
    <property type="protein sequence ID" value="cds.evm.model.ctgX97.1"/>
    <property type="gene ID" value="evm.TU.ctgX97.1"/>
</dbReference>
<feature type="region of interest" description="Disordered" evidence="1">
    <location>
        <begin position="129"/>
        <end position="210"/>
    </location>
</feature>
<evidence type="ECO:0000256" key="1">
    <source>
        <dbReference type="SAM" id="MobiDB-lite"/>
    </source>
</evidence>